<dbReference type="Pfam" id="PF02583">
    <property type="entry name" value="Trns_repr_metal"/>
    <property type="match status" value="1"/>
</dbReference>
<dbReference type="GO" id="GO:0003677">
    <property type="term" value="F:DNA binding"/>
    <property type="evidence" value="ECO:0007669"/>
    <property type="project" value="InterPro"/>
</dbReference>
<dbReference type="Gene3D" id="1.20.58.1000">
    <property type="entry name" value="Metal-sensitive repressor, helix protomer"/>
    <property type="match status" value="1"/>
</dbReference>
<organism evidence="1 2">
    <name type="scientific">Alkalibacterium kapii</name>
    <dbReference type="NCBI Taxonomy" id="426704"/>
    <lineage>
        <taxon>Bacteria</taxon>
        <taxon>Bacillati</taxon>
        <taxon>Bacillota</taxon>
        <taxon>Bacilli</taxon>
        <taxon>Lactobacillales</taxon>
        <taxon>Carnobacteriaceae</taxon>
        <taxon>Alkalibacterium</taxon>
    </lineage>
</organism>
<keyword evidence="2" id="KW-1185">Reference proteome</keyword>
<dbReference type="GO" id="GO:0046872">
    <property type="term" value="F:metal ion binding"/>
    <property type="evidence" value="ECO:0007669"/>
    <property type="project" value="InterPro"/>
</dbReference>
<evidence type="ECO:0008006" key="3">
    <source>
        <dbReference type="Google" id="ProtNLM"/>
    </source>
</evidence>
<dbReference type="PANTHER" id="PTHR33677:SF5">
    <property type="entry name" value="TRANSCRIPTIONAL REPRESSOR FRMR"/>
    <property type="match status" value="1"/>
</dbReference>
<evidence type="ECO:0000313" key="2">
    <source>
        <dbReference type="Proteomes" id="UP000321662"/>
    </source>
</evidence>
<dbReference type="Proteomes" id="UP000321662">
    <property type="component" value="Unassembled WGS sequence"/>
</dbReference>
<comment type="caution">
    <text evidence="1">The sequence shown here is derived from an EMBL/GenBank/DDBJ whole genome shotgun (WGS) entry which is preliminary data.</text>
</comment>
<dbReference type="EMBL" id="BJUY01000008">
    <property type="protein sequence ID" value="GEK91270.1"/>
    <property type="molecule type" value="Genomic_DNA"/>
</dbReference>
<protein>
    <recommendedName>
        <fullName evidence="3">Metal-sensitive transcriptional regulator</fullName>
    </recommendedName>
</protein>
<accession>A0A511ASU5</accession>
<dbReference type="InterPro" id="IPR038390">
    <property type="entry name" value="Metal_Tscrpt_repr_sf"/>
</dbReference>
<dbReference type="InterPro" id="IPR003735">
    <property type="entry name" value="Metal_Tscrpt_repr"/>
</dbReference>
<dbReference type="GO" id="GO:0045892">
    <property type="term" value="P:negative regulation of DNA-templated transcription"/>
    <property type="evidence" value="ECO:0007669"/>
    <property type="project" value="UniProtKB-ARBA"/>
</dbReference>
<dbReference type="PANTHER" id="PTHR33677">
    <property type="entry name" value="TRANSCRIPTIONAL REPRESSOR FRMR-RELATED"/>
    <property type="match status" value="1"/>
</dbReference>
<name>A0A511ASU5_9LACT</name>
<sequence length="62" mass="6988">MLEDEKSCSDIITQLSAVRSSIDRIMGVIVAENLKQCIENPSSDPEEQDREIEKAIQLIVKK</sequence>
<reference evidence="1 2" key="1">
    <citation type="submission" date="2019-07" db="EMBL/GenBank/DDBJ databases">
        <title>Whole genome shotgun sequence of Alkalibacterium kapii NBRC 103247.</title>
        <authorList>
            <person name="Hosoyama A."/>
            <person name="Uohara A."/>
            <person name="Ohji S."/>
            <person name="Ichikawa N."/>
        </authorList>
    </citation>
    <scope>NUCLEOTIDE SEQUENCE [LARGE SCALE GENOMIC DNA]</scope>
    <source>
        <strain evidence="1 2">NBRC 103247</strain>
    </source>
</reference>
<dbReference type="AlphaFoldDB" id="A0A511ASU5"/>
<proteinExistence type="predicted"/>
<gene>
    <name evidence="1" type="ORF">AKA01nite_08920</name>
</gene>
<evidence type="ECO:0000313" key="1">
    <source>
        <dbReference type="EMBL" id="GEK91270.1"/>
    </source>
</evidence>